<feature type="region of interest" description="Disordered" evidence="1">
    <location>
        <begin position="1"/>
        <end position="53"/>
    </location>
</feature>
<accession>D5ZPU3</accession>
<evidence type="ECO:0000256" key="1">
    <source>
        <dbReference type="SAM" id="MobiDB-lite"/>
    </source>
</evidence>
<dbReference type="AlphaFoldDB" id="D5ZPU3"/>
<dbReference type="EMBL" id="DS999641">
    <property type="protein sequence ID" value="EFE70266.2"/>
    <property type="molecule type" value="Genomic_DNA"/>
</dbReference>
<proteinExistence type="predicted"/>
<evidence type="ECO:0000313" key="2">
    <source>
        <dbReference type="EMBL" id="EFE70266.2"/>
    </source>
</evidence>
<feature type="compositionally biased region" description="Basic and acidic residues" evidence="1">
    <location>
        <begin position="41"/>
        <end position="53"/>
    </location>
</feature>
<organism evidence="2 3">
    <name type="scientific">Streptomyces viridosporus (strain ATCC 14672 / DSM 40746 / JCM 4963 / KCTC 9882 / NRRL B-12104 / FH 1290)</name>
    <name type="common">Streptomyces ghanaensis</name>
    <dbReference type="NCBI Taxonomy" id="566461"/>
    <lineage>
        <taxon>Bacteria</taxon>
        <taxon>Bacillati</taxon>
        <taxon>Actinomycetota</taxon>
        <taxon>Actinomycetes</taxon>
        <taxon>Kitasatosporales</taxon>
        <taxon>Streptomycetaceae</taxon>
        <taxon>Streptomyces</taxon>
    </lineage>
</organism>
<reference evidence="3" key="1">
    <citation type="submission" date="2008-12" db="EMBL/GenBank/DDBJ databases">
        <title>Annotation of Streptomyces ghanaensis ATCC 14672.</title>
        <authorList>
            <consortium name="The Broad Institute Genome Sequencing Platform"/>
            <consortium name="Broad Institute Microbial Sequencing Center"/>
            <person name="Fischbach M."/>
            <person name="Ward D."/>
            <person name="Young S."/>
            <person name="Kodira C.D."/>
            <person name="Zeng Q."/>
            <person name="Koehrsen M."/>
            <person name="Godfrey P."/>
            <person name="Alvarado L."/>
            <person name="Berlin A.M."/>
            <person name="Borenstein D."/>
            <person name="Chen Z."/>
            <person name="Engels R."/>
            <person name="Freedman E."/>
            <person name="Gellesch M."/>
            <person name="Goldberg J."/>
            <person name="Griggs A."/>
            <person name="Gujja S."/>
            <person name="Heiman D.I."/>
            <person name="Hepburn T.A."/>
            <person name="Howarth C."/>
            <person name="Jen D."/>
            <person name="Larson L."/>
            <person name="Lewis B."/>
            <person name="Mehta T."/>
            <person name="Park D."/>
            <person name="Pearson M."/>
            <person name="Roberts A."/>
            <person name="Saif S."/>
            <person name="Shea T.D."/>
            <person name="Shenoy N."/>
            <person name="Sisk P."/>
            <person name="Stolte C."/>
            <person name="Sykes S.N."/>
            <person name="Walk T."/>
            <person name="White J."/>
            <person name="Yandava C."/>
            <person name="Straight P."/>
            <person name="Clardy J."/>
            <person name="Hung D."/>
            <person name="Kolter R."/>
            <person name="Mekalanos J."/>
            <person name="Walker S."/>
            <person name="Walsh C.T."/>
            <person name="Wieland B.L.C."/>
            <person name="Ilzarbe M."/>
            <person name="Galagan J."/>
            <person name="Nusbaum C."/>
            <person name="Birren B."/>
        </authorList>
    </citation>
    <scope>NUCLEOTIDE SEQUENCE [LARGE SCALE GENOMIC DNA]</scope>
    <source>
        <strain evidence="3">ATCC 14672 / DSM 40746 / JCM 4963 / KCTC 9882 / NRRL B-12104 / FH 1290</strain>
    </source>
</reference>
<gene>
    <name evidence="2" type="ORF">SSFG_05509</name>
</gene>
<dbReference type="Proteomes" id="UP000003824">
    <property type="component" value="Unassembled WGS sequence"/>
</dbReference>
<sequence>MQHRAFAHTRHLSEASPAPAHPVREPRGRAGSPGPVTLDCVDPRSREVKRAPP</sequence>
<protein>
    <submittedName>
        <fullName evidence="2">Predicted protein</fullName>
    </submittedName>
</protein>
<evidence type="ECO:0000313" key="3">
    <source>
        <dbReference type="Proteomes" id="UP000003824"/>
    </source>
</evidence>
<feature type="compositionally biased region" description="Basic residues" evidence="1">
    <location>
        <begin position="1"/>
        <end position="10"/>
    </location>
</feature>
<name>D5ZPU3_STRV1</name>